<evidence type="ECO:0000256" key="3">
    <source>
        <dbReference type="ARBA" id="ARBA00023242"/>
    </source>
</evidence>
<dbReference type="Gene3D" id="1.10.10.60">
    <property type="entry name" value="Homeodomain-like"/>
    <property type="match status" value="2"/>
</dbReference>
<dbReference type="InterPro" id="IPR001005">
    <property type="entry name" value="SANT/Myb"/>
</dbReference>
<dbReference type="InterPro" id="IPR015495">
    <property type="entry name" value="Myb_TF_plants"/>
</dbReference>
<dbReference type="InterPro" id="IPR009057">
    <property type="entry name" value="Homeodomain-like_sf"/>
</dbReference>
<dbReference type="SUPFAM" id="SSF46689">
    <property type="entry name" value="Homeodomain-like"/>
    <property type="match status" value="2"/>
</dbReference>
<dbReference type="GeneID" id="111013052"/>
<evidence type="ECO:0000256" key="1">
    <source>
        <dbReference type="ARBA" id="ARBA00004123"/>
    </source>
</evidence>
<name>A0A6J1CPT5_MOMCH</name>
<evidence type="ECO:0000313" key="8">
    <source>
        <dbReference type="RefSeq" id="XP_022143102.1"/>
    </source>
</evidence>
<evidence type="ECO:0000313" key="7">
    <source>
        <dbReference type="Proteomes" id="UP000504603"/>
    </source>
</evidence>
<dbReference type="OrthoDB" id="2143914at2759"/>
<dbReference type="PROSITE" id="PS50090">
    <property type="entry name" value="MYB_LIKE"/>
    <property type="match status" value="2"/>
</dbReference>
<proteinExistence type="predicted"/>
<dbReference type="PROSITE" id="PS51294">
    <property type="entry name" value="HTH_MYB"/>
    <property type="match status" value="1"/>
</dbReference>
<feature type="domain" description="HTH myb-type" evidence="6">
    <location>
        <begin position="108"/>
        <end position="162"/>
    </location>
</feature>
<dbReference type="PANTHER" id="PTHR47999:SF21">
    <property type="entry name" value="TRANSCRIPTION FACTOR MYB82-LIKE"/>
    <property type="match status" value="1"/>
</dbReference>
<gene>
    <name evidence="8" type="primary">LOC111013052</name>
</gene>
<dbReference type="SMART" id="SM00717">
    <property type="entry name" value="SANT"/>
    <property type="match status" value="2"/>
</dbReference>
<comment type="subcellular location">
    <subcellularLocation>
        <location evidence="1">Nucleus</location>
    </subcellularLocation>
</comment>
<feature type="compositionally biased region" description="Polar residues" evidence="4">
    <location>
        <begin position="193"/>
        <end position="210"/>
    </location>
</feature>
<evidence type="ECO:0000256" key="4">
    <source>
        <dbReference type="SAM" id="MobiDB-lite"/>
    </source>
</evidence>
<dbReference type="KEGG" id="mcha:111013052"/>
<keyword evidence="2" id="KW-0238">DNA-binding</keyword>
<dbReference type="AlphaFoldDB" id="A0A6J1CPT5"/>
<dbReference type="RefSeq" id="XP_022143102.1">
    <property type="nucleotide sequence ID" value="XM_022287410.1"/>
</dbReference>
<dbReference type="CDD" id="cd00167">
    <property type="entry name" value="SANT"/>
    <property type="match status" value="2"/>
</dbReference>
<dbReference type="Proteomes" id="UP000504603">
    <property type="component" value="Unplaced"/>
</dbReference>
<protein>
    <submittedName>
        <fullName evidence="8">Transcription factor WER isoform X1</fullName>
    </submittedName>
</protein>
<accession>A0A6J1CPT5</accession>
<sequence length="284" mass="33247">MEEESKAMKQQPKKNLWKPEEDMILRNYVETHGEGNWATVSQESGKIISPKTISNNLYKTYSSFSELYSEERYNNRQWWTDFLENITYISGLMRGGKSCRLRWKNYLRPNIKRGGMSKEEEDLIIRMHKLLGNRWSLIAGRLPGRTDNEVKNYWNTHLNKNGLQDKRKANDSKDHKKNDDDDDDANNKKQKKVINQTCYPQPPICSNNGKNVAHDTERGNQEEKRIVTDPWNMDDITSSHYYMNSPMVPANNTTFNFDDEPFFDPFFLYEAFGCSGVNASLEKM</sequence>
<dbReference type="Pfam" id="PF00249">
    <property type="entry name" value="Myb_DNA-binding"/>
    <property type="match status" value="2"/>
</dbReference>
<organism evidence="7 8">
    <name type="scientific">Momordica charantia</name>
    <name type="common">Bitter gourd</name>
    <name type="synonym">Balsam pear</name>
    <dbReference type="NCBI Taxonomy" id="3673"/>
    <lineage>
        <taxon>Eukaryota</taxon>
        <taxon>Viridiplantae</taxon>
        <taxon>Streptophyta</taxon>
        <taxon>Embryophyta</taxon>
        <taxon>Tracheophyta</taxon>
        <taxon>Spermatophyta</taxon>
        <taxon>Magnoliopsida</taxon>
        <taxon>eudicotyledons</taxon>
        <taxon>Gunneridae</taxon>
        <taxon>Pentapetalae</taxon>
        <taxon>rosids</taxon>
        <taxon>fabids</taxon>
        <taxon>Cucurbitales</taxon>
        <taxon>Cucurbitaceae</taxon>
        <taxon>Momordiceae</taxon>
        <taxon>Momordica</taxon>
    </lineage>
</organism>
<evidence type="ECO:0000259" key="6">
    <source>
        <dbReference type="PROSITE" id="PS51294"/>
    </source>
</evidence>
<dbReference type="InterPro" id="IPR017930">
    <property type="entry name" value="Myb_dom"/>
</dbReference>
<evidence type="ECO:0000259" key="5">
    <source>
        <dbReference type="PROSITE" id="PS50090"/>
    </source>
</evidence>
<feature type="domain" description="Myb-like" evidence="5">
    <location>
        <begin position="108"/>
        <end position="158"/>
    </location>
</feature>
<dbReference type="GO" id="GO:0003677">
    <property type="term" value="F:DNA binding"/>
    <property type="evidence" value="ECO:0007669"/>
    <property type="project" value="UniProtKB-KW"/>
</dbReference>
<reference evidence="8" key="1">
    <citation type="submission" date="2025-08" db="UniProtKB">
        <authorList>
            <consortium name="RefSeq"/>
        </authorList>
    </citation>
    <scope>IDENTIFICATION</scope>
    <source>
        <strain evidence="8">OHB3-1</strain>
    </source>
</reference>
<keyword evidence="3" id="KW-0539">Nucleus</keyword>
<dbReference type="PANTHER" id="PTHR47999">
    <property type="entry name" value="TRANSCRIPTION FACTOR MYB8-RELATED-RELATED"/>
    <property type="match status" value="1"/>
</dbReference>
<feature type="compositionally biased region" description="Basic and acidic residues" evidence="4">
    <location>
        <begin position="163"/>
        <end position="179"/>
    </location>
</feature>
<keyword evidence="7" id="KW-1185">Reference proteome</keyword>
<feature type="compositionally biased region" description="Basic and acidic residues" evidence="4">
    <location>
        <begin position="212"/>
        <end position="224"/>
    </location>
</feature>
<feature type="region of interest" description="Disordered" evidence="4">
    <location>
        <begin position="158"/>
        <end position="224"/>
    </location>
</feature>
<feature type="domain" description="Myb-like" evidence="5">
    <location>
        <begin position="9"/>
        <end position="107"/>
    </location>
</feature>
<dbReference type="GO" id="GO:0005634">
    <property type="term" value="C:nucleus"/>
    <property type="evidence" value="ECO:0007669"/>
    <property type="project" value="UniProtKB-SubCell"/>
</dbReference>
<evidence type="ECO:0000256" key="2">
    <source>
        <dbReference type="ARBA" id="ARBA00023125"/>
    </source>
</evidence>